<evidence type="ECO:0000313" key="2">
    <source>
        <dbReference type="Proteomes" id="UP000886758"/>
    </source>
</evidence>
<protein>
    <recommendedName>
        <fullName evidence="3">Thioredoxin family protein</fullName>
    </recommendedName>
</protein>
<reference evidence="1" key="2">
    <citation type="journal article" date="2021" name="PeerJ">
        <title>Extensive microbial diversity within the chicken gut microbiome revealed by metagenomics and culture.</title>
        <authorList>
            <person name="Gilroy R."/>
            <person name="Ravi A."/>
            <person name="Getino M."/>
            <person name="Pursley I."/>
            <person name="Horton D.L."/>
            <person name="Alikhan N.F."/>
            <person name="Baker D."/>
            <person name="Gharbi K."/>
            <person name="Hall N."/>
            <person name="Watson M."/>
            <person name="Adriaenssens E.M."/>
            <person name="Foster-Nyarko E."/>
            <person name="Jarju S."/>
            <person name="Secka A."/>
            <person name="Antonio M."/>
            <person name="Oren A."/>
            <person name="Chaudhuri R.R."/>
            <person name="La Ragione R."/>
            <person name="Hildebrand F."/>
            <person name="Pallen M.J."/>
        </authorList>
    </citation>
    <scope>NUCLEOTIDE SEQUENCE</scope>
    <source>
        <strain evidence="1">ChiW17-6978</strain>
    </source>
</reference>
<dbReference type="Proteomes" id="UP000886758">
    <property type="component" value="Unassembled WGS sequence"/>
</dbReference>
<sequence>MTFVQEYQLLEDRFHVFKSITYDKMMKMLTQFKTGIIYIGGAWCKNCQAIVALLNKTAKASKIRTVYNYDPHFINVFKEEVDLRDCGDLETKLKYYALVEKVGFKSDELVVDTLIPRMPVPMILGIKNGSCIGMVSGEYVLDQEGLHEEGCCEDQTEQFVSKLKELFKKVKEKNRGRM</sequence>
<dbReference type="Gene3D" id="3.40.30.10">
    <property type="entry name" value="Glutaredoxin"/>
    <property type="match status" value="1"/>
</dbReference>
<evidence type="ECO:0000313" key="1">
    <source>
        <dbReference type="EMBL" id="HIT50017.1"/>
    </source>
</evidence>
<dbReference type="AlphaFoldDB" id="A0A9D1GQW4"/>
<dbReference type="SUPFAM" id="SSF52833">
    <property type="entry name" value="Thioredoxin-like"/>
    <property type="match status" value="1"/>
</dbReference>
<name>A0A9D1GQW4_9MOLU</name>
<organism evidence="1 2">
    <name type="scientific">Candidatus Pelethenecus faecipullorum</name>
    <dbReference type="NCBI Taxonomy" id="2840900"/>
    <lineage>
        <taxon>Bacteria</taxon>
        <taxon>Bacillati</taxon>
        <taxon>Mycoplasmatota</taxon>
        <taxon>Mollicutes</taxon>
        <taxon>Candidatus Pelethenecus</taxon>
    </lineage>
</organism>
<dbReference type="EMBL" id="DVLF01000101">
    <property type="protein sequence ID" value="HIT50017.1"/>
    <property type="molecule type" value="Genomic_DNA"/>
</dbReference>
<proteinExistence type="predicted"/>
<gene>
    <name evidence="1" type="ORF">IAD46_03220</name>
</gene>
<dbReference type="InterPro" id="IPR036249">
    <property type="entry name" value="Thioredoxin-like_sf"/>
</dbReference>
<reference evidence="1" key="1">
    <citation type="submission" date="2020-10" db="EMBL/GenBank/DDBJ databases">
        <authorList>
            <person name="Gilroy R."/>
        </authorList>
    </citation>
    <scope>NUCLEOTIDE SEQUENCE</scope>
    <source>
        <strain evidence="1">ChiW17-6978</strain>
    </source>
</reference>
<evidence type="ECO:0008006" key="3">
    <source>
        <dbReference type="Google" id="ProtNLM"/>
    </source>
</evidence>
<comment type="caution">
    <text evidence="1">The sequence shown here is derived from an EMBL/GenBank/DDBJ whole genome shotgun (WGS) entry which is preliminary data.</text>
</comment>
<accession>A0A9D1GQW4</accession>